<feature type="compositionally biased region" description="Polar residues" evidence="2">
    <location>
        <begin position="1"/>
        <end position="11"/>
    </location>
</feature>
<dbReference type="PROSITE" id="PS51293">
    <property type="entry name" value="SANT"/>
    <property type="match status" value="3"/>
</dbReference>
<evidence type="ECO:0000313" key="5">
    <source>
        <dbReference type="Proteomes" id="UP000789508"/>
    </source>
</evidence>
<dbReference type="SUPFAM" id="SSF46689">
    <property type="entry name" value="Homeodomain-like"/>
    <property type="match status" value="2"/>
</dbReference>
<feature type="region of interest" description="Disordered" evidence="2">
    <location>
        <begin position="463"/>
        <end position="482"/>
    </location>
</feature>
<feature type="region of interest" description="Disordered" evidence="2">
    <location>
        <begin position="586"/>
        <end position="608"/>
    </location>
</feature>
<dbReference type="SMART" id="SM00717">
    <property type="entry name" value="SANT"/>
    <property type="match status" value="3"/>
</dbReference>
<dbReference type="GO" id="GO:0034967">
    <property type="term" value="C:Set3 complex"/>
    <property type="evidence" value="ECO:0007669"/>
    <property type="project" value="TreeGrafter"/>
</dbReference>
<sequence>MNESFLDTFGSNRREREERERRDERFRRERDDRPYFREEHSPQQNARNSMFPRNTHRQRTPIDYEDMDRIPLGGSNMTFGERRIPGNALLRNNNPELGSNEMAFSSNDRERKYGERYIAPREPRFRPMNNSPFNPNQNIGGHQSQHEMYYHREREYPRHNRYRDWDGKEEMYRRSNNYNDKSRDEFIDYRYDRNLSRDNSADSEKLSLAARHNHWRASRRDRRSPSSSTRSTRSSRSPPTHRRIRSNSISRSLSPQNRSVNAISRESSPRKHDLDRFSSKRPLKFSITKLPEKNHEFDDNSKQGTEDGYDDVPDAVSVDDLNNESSIVPSRALATHEEADYETRVNFKNSTEEELASGGENSSLPQKPKNSDRGGWTGWHSIEGGSSTNAPDGRQNEESNGMDNVSEKSLDMDLSPNEEKSDIYPEQFHKEASIEKNDPINDKPPLQLDVEETIVKATIASTSESLNQQIKPPPKSVEGKENHIKNDNISGIEAQNYPVTTSVDDNENEEGEITSERNESPEISFGFPRPEDASDEETTSIREDLEQMIEDVEDKISKYEEFLETIQRQKTIIERKKSQFKVNNNKSTEKANGNAASTNRNINDENNIQSIDRPISSSARLSHSCHLGVAMNENSRNQNNHVQDDASTDGSKALNKQKLSLWELIYQENRLISEKNELSSAPPRQVYNILLEYPIFKKTIEDKAFYEFYITQNIIAKKLDLEEKEKALKNQYKMLYESWVQKNEKLEKLAGKKKKPEKLEVIAGPSSEETAGGNNRSLAGRAYRRGDAARSEAELKEIIKDLEAAELRNPELRARRTLATIPSMILDIFELETLIFDDSNRIVVDPTEFYEIKRDTLSDWKPEEIEKFKNAYSEYPKQFGKIADLISSKTTNQCVEFYYLNKKKLIDFKALVSAKGNTKKRKGPGRRRATNGTTTSPPTPEQPNTRKRNKGSALTDDIGKASSSRRKNKEKEEIQKLEEQQELDTAERDILETEPSSAQIEEQYADNDRETSIIIPKSPLSHQGKQTSSSLRETNETESQQITYKKSNEWQEDEILLFLTAFEKYGNNLDEVASSLEKPKEECERFYICEYLSSQVSTNNVENENTVNETIVMPSSPPNIEEEEEATTTKKSKNIKPRKKVKAQEEDNEKGKKRKGGRAKKVADDEDEIDEVVATSSIVNEGVARRVSRSEDKGTTPRHSSYWSVKEKTSFQELVKSYGKNFELISQKLGTKTPHQVRNYSNKINEESGATDKNELQIEIHEDSVINTPETIINDNTQESSESNIEQGQSQKSPQQLNLPPTGYFERNQKSPIISSDLQPNTQSPVTATITPTSSSTSPTNPPITHTECSSMLNKNNNSSQPERKEEIRNINSEAIIERSPQQGKRTIFDLLNPTDTETMDATSDNWFDGSNAAEEKSSTSRRNSQKLDIRVTEENPSVNRSNGPEIPSIAANQSTSVVSHPPPNQASPVMTANLNHTTPNLSSPRQRTPSMPTIDETRMLPHQQRPLMQMRNQQQSQQPPPQQRRSLPSNIVYSQHHPIYNNITQQQLNQQHLLVQQQMIGPNSSSQLLSTQQPPLQQIMLTQQPNRRKSLSQSTQQQLLLNQQTNAQNTSSTQTLVYPPNLHGIYRPTPFIGNNSSSRNEIFNNNGQLIASHNMQNFQGQQRQSTIQNQPLLYNPAAISRPSSQEVINAIRHSSTMGSHDIPLSPMITNIYEQQSQVHWDQTINTKPNLILDLEDSLGFQDNINC</sequence>
<feature type="compositionally biased region" description="Low complexity" evidence="2">
    <location>
        <begin position="225"/>
        <end position="238"/>
    </location>
</feature>
<feature type="compositionally biased region" description="Basic residues" evidence="2">
    <location>
        <begin position="1130"/>
        <end position="1141"/>
    </location>
</feature>
<feature type="compositionally biased region" description="Polar residues" evidence="2">
    <location>
        <begin position="1348"/>
        <end position="1361"/>
    </location>
</feature>
<feature type="region of interest" description="Disordered" evidence="2">
    <location>
        <begin position="1"/>
        <end position="60"/>
    </location>
</feature>
<feature type="domain" description="SANT" evidence="3">
    <location>
        <begin position="855"/>
        <end position="906"/>
    </location>
</feature>
<feature type="coiled-coil region" evidence="1">
    <location>
        <begin position="542"/>
        <end position="569"/>
    </location>
</feature>
<dbReference type="InterPro" id="IPR001005">
    <property type="entry name" value="SANT/Myb"/>
</dbReference>
<gene>
    <name evidence="4" type="ORF">ALEPTO_LOCUS3476</name>
</gene>
<feature type="domain" description="SANT" evidence="3">
    <location>
        <begin position="1045"/>
        <end position="1095"/>
    </location>
</feature>
<organism evidence="4 5">
    <name type="scientific">Ambispora leptoticha</name>
    <dbReference type="NCBI Taxonomy" id="144679"/>
    <lineage>
        <taxon>Eukaryota</taxon>
        <taxon>Fungi</taxon>
        <taxon>Fungi incertae sedis</taxon>
        <taxon>Mucoromycota</taxon>
        <taxon>Glomeromycotina</taxon>
        <taxon>Glomeromycetes</taxon>
        <taxon>Archaeosporales</taxon>
        <taxon>Ambisporaceae</taxon>
        <taxon>Ambispora</taxon>
    </lineage>
</organism>
<feature type="region of interest" description="Disordered" evidence="2">
    <location>
        <begin position="210"/>
        <end position="317"/>
    </location>
</feature>
<keyword evidence="1" id="KW-0175">Coiled coil</keyword>
<feature type="compositionally biased region" description="Polar residues" evidence="2">
    <location>
        <begin position="1396"/>
        <end position="1406"/>
    </location>
</feature>
<feature type="compositionally biased region" description="Polar residues" evidence="2">
    <location>
        <begin position="42"/>
        <end position="52"/>
    </location>
</feature>
<dbReference type="InterPro" id="IPR017884">
    <property type="entry name" value="SANT_dom"/>
</dbReference>
<evidence type="ECO:0000256" key="2">
    <source>
        <dbReference type="SAM" id="MobiDB-lite"/>
    </source>
</evidence>
<dbReference type="InterPro" id="IPR009057">
    <property type="entry name" value="Homeodomain-like_sf"/>
</dbReference>
<feature type="compositionally biased region" description="Polar residues" evidence="2">
    <location>
        <begin position="1467"/>
        <end position="1492"/>
    </location>
</feature>
<dbReference type="Gene3D" id="1.10.10.60">
    <property type="entry name" value="Homeodomain-like"/>
    <property type="match status" value="1"/>
</dbReference>
<evidence type="ECO:0000313" key="4">
    <source>
        <dbReference type="EMBL" id="CAG8500871.1"/>
    </source>
</evidence>
<evidence type="ECO:0000259" key="3">
    <source>
        <dbReference type="PROSITE" id="PS51293"/>
    </source>
</evidence>
<feature type="compositionally biased region" description="Basic residues" evidence="2">
    <location>
        <begin position="917"/>
        <end position="929"/>
    </location>
</feature>
<feature type="region of interest" description="Disordered" evidence="2">
    <location>
        <begin position="487"/>
        <end position="538"/>
    </location>
</feature>
<feature type="region of interest" description="Disordered" evidence="2">
    <location>
        <begin position="351"/>
        <end position="446"/>
    </location>
</feature>
<dbReference type="PANTHER" id="PTHR13992:SF39">
    <property type="entry name" value="SMRTER, ISOFORM G"/>
    <property type="match status" value="1"/>
</dbReference>
<feature type="compositionally biased region" description="Polar residues" evidence="2">
    <location>
        <begin position="1020"/>
        <end position="1045"/>
    </location>
</feature>
<feature type="compositionally biased region" description="Basic and acidic residues" evidence="2">
    <location>
        <begin position="267"/>
        <end position="278"/>
    </location>
</feature>
<feature type="region of interest" description="Disordered" evidence="2">
    <location>
        <begin position="1110"/>
        <end position="1166"/>
    </location>
</feature>
<feature type="domain" description="SANT" evidence="3">
    <location>
        <begin position="1198"/>
        <end position="1247"/>
    </location>
</feature>
<dbReference type="PANTHER" id="PTHR13992">
    <property type="entry name" value="NUCLEAR RECEPTOR CO-REPRESSOR RELATED NCOR"/>
    <property type="match status" value="1"/>
</dbReference>
<protein>
    <submittedName>
        <fullName evidence="4">6781_t:CDS:1</fullName>
    </submittedName>
</protein>
<feature type="region of interest" description="Disordered" evidence="2">
    <location>
        <begin position="1509"/>
        <end position="1528"/>
    </location>
</feature>
<feature type="region of interest" description="Disordered" evidence="2">
    <location>
        <begin position="1396"/>
        <end position="1495"/>
    </location>
</feature>
<feature type="coiled-coil region" evidence="1">
    <location>
        <begin position="788"/>
        <end position="815"/>
    </location>
</feature>
<feature type="compositionally biased region" description="Basic and acidic residues" evidence="2">
    <location>
        <begin position="12"/>
        <end position="41"/>
    </location>
</feature>
<accession>A0A9N9F0C5</accession>
<feature type="compositionally biased region" description="Basic residues" evidence="2">
    <location>
        <begin position="1151"/>
        <end position="1160"/>
    </location>
</feature>
<dbReference type="EMBL" id="CAJVPS010000647">
    <property type="protein sequence ID" value="CAG8500871.1"/>
    <property type="molecule type" value="Genomic_DNA"/>
</dbReference>
<dbReference type="GO" id="GO:0006357">
    <property type="term" value="P:regulation of transcription by RNA polymerase II"/>
    <property type="evidence" value="ECO:0007669"/>
    <property type="project" value="TreeGrafter"/>
</dbReference>
<feature type="compositionally biased region" description="Basic and acidic residues" evidence="2">
    <location>
        <begin position="290"/>
        <end position="305"/>
    </location>
</feature>
<feature type="compositionally biased region" description="Basic residues" evidence="2">
    <location>
        <begin position="211"/>
        <end position="222"/>
    </location>
</feature>
<comment type="caution">
    <text evidence="4">The sequence shown here is derived from an EMBL/GenBank/DDBJ whole genome shotgun (WGS) entry which is preliminary data.</text>
</comment>
<evidence type="ECO:0000256" key="1">
    <source>
        <dbReference type="SAM" id="Coils"/>
    </source>
</evidence>
<feature type="compositionally biased region" description="Low complexity" evidence="2">
    <location>
        <begin position="1324"/>
        <end position="1347"/>
    </location>
</feature>
<dbReference type="Gene3D" id="1.20.58.1880">
    <property type="match status" value="2"/>
</dbReference>
<feature type="compositionally biased region" description="Polar residues" evidence="2">
    <location>
        <begin position="1277"/>
        <end position="1299"/>
    </location>
</feature>
<feature type="region of interest" description="Disordered" evidence="2">
    <location>
        <begin position="916"/>
        <end position="1045"/>
    </location>
</feature>
<dbReference type="OrthoDB" id="10258692at2759"/>
<dbReference type="Proteomes" id="UP000789508">
    <property type="component" value="Unassembled WGS sequence"/>
</dbReference>
<feature type="region of interest" description="Disordered" evidence="2">
    <location>
        <begin position="1277"/>
        <end position="1366"/>
    </location>
</feature>
<feature type="compositionally biased region" description="Basic and acidic residues" evidence="2">
    <location>
        <begin position="405"/>
        <end position="441"/>
    </location>
</feature>
<reference evidence="4" key="1">
    <citation type="submission" date="2021-06" db="EMBL/GenBank/DDBJ databases">
        <authorList>
            <person name="Kallberg Y."/>
            <person name="Tangrot J."/>
            <person name="Rosling A."/>
        </authorList>
    </citation>
    <scope>NUCLEOTIDE SEQUENCE</scope>
    <source>
        <strain evidence="4">FL130A</strain>
    </source>
</reference>
<feature type="compositionally biased region" description="Polar residues" evidence="2">
    <location>
        <begin position="253"/>
        <end position="266"/>
    </location>
</feature>
<feature type="compositionally biased region" description="Polar residues" evidence="2">
    <location>
        <begin position="1310"/>
        <end position="1323"/>
    </location>
</feature>
<keyword evidence="5" id="KW-1185">Reference proteome</keyword>
<name>A0A9N9F0C5_9GLOM</name>
<dbReference type="CDD" id="cd00167">
    <property type="entry name" value="SANT"/>
    <property type="match status" value="2"/>
</dbReference>
<dbReference type="InterPro" id="IPR051571">
    <property type="entry name" value="N-CoR_corepressor"/>
</dbReference>
<dbReference type="Pfam" id="PF00249">
    <property type="entry name" value="Myb_DNA-binding"/>
    <property type="match status" value="2"/>
</dbReference>
<proteinExistence type="predicted"/>
<feature type="compositionally biased region" description="Basic and acidic residues" evidence="2">
    <location>
        <begin position="969"/>
        <end position="991"/>
    </location>
</feature>
<feature type="compositionally biased region" description="Acidic residues" evidence="2">
    <location>
        <begin position="504"/>
        <end position="513"/>
    </location>
</feature>